<accession>A0A9W6EXX8</accession>
<evidence type="ECO:0000256" key="1">
    <source>
        <dbReference type="SAM" id="MobiDB-lite"/>
    </source>
</evidence>
<comment type="caution">
    <text evidence="2">The sequence shown here is derived from an EMBL/GenBank/DDBJ whole genome shotgun (WGS) entry which is preliminary data.</text>
</comment>
<feature type="compositionally biased region" description="Basic residues" evidence="1">
    <location>
        <begin position="38"/>
        <end position="58"/>
    </location>
</feature>
<evidence type="ECO:0000313" key="3">
    <source>
        <dbReference type="Proteomes" id="UP001165080"/>
    </source>
</evidence>
<organism evidence="2 3">
    <name type="scientific">Pleodorina starrii</name>
    <dbReference type="NCBI Taxonomy" id="330485"/>
    <lineage>
        <taxon>Eukaryota</taxon>
        <taxon>Viridiplantae</taxon>
        <taxon>Chlorophyta</taxon>
        <taxon>core chlorophytes</taxon>
        <taxon>Chlorophyceae</taxon>
        <taxon>CS clade</taxon>
        <taxon>Chlamydomonadales</taxon>
        <taxon>Volvocaceae</taxon>
        <taxon>Pleodorina</taxon>
    </lineage>
</organism>
<protein>
    <submittedName>
        <fullName evidence="2">Uncharacterized protein</fullName>
    </submittedName>
</protein>
<evidence type="ECO:0000313" key="2">
    <source>
        <dbReference type="EMBL" id="GLC48481.1"/>
    </source>
</evidence>
<sequence length="128" mass="15096">MKRTHMRTHPHAQLQLKLQFAATETKSSGWGRTPRPLLGHRRRLSVHLHLRHSRRPPRRGSLNQQQQQHQDHQQQQQQRQQQHANPKTLKPSTGLPHPTNAVPCRTTGRPEQGWKAPLMHTHKHRQER</sequence>
<feature type="region of interest" description="Disordered" evidence="1">
    <location>
        <begin position="23"/>
        <end position="128"/>
    </location>
</feature>
<reference evidence="2 3" key="1">
    <citation type="journal article" date="2023" name="Commun. Biol.">
        <title>Reorganization of the ancestral sex-determining regions during the evolution of trioecy in Pleodorina starrii.</title>
        <authorList>
            <person name="Takahashi K."/>
            <person name="Suzuki S."/>
            <person name="Kawai-Toyooka H."/>
            <person name="Yamamoto K."/>
            <person name="Hamaji T."/>
            <person name="Ootsuki R."/>
            <person name="Yamaguchi H."/>
            <person name="Kawachi M."/>
            <person name="Higashiyama T."/>
            <person name="Nozaki H."/>
        </authorList>
    </citation>
    <scope>NUCLEOTIDE SEQUENCE [LARGE SCALE GENOMIC DNA]</scope>
    <source>
        <strain evidence="2 3">NIES-4479</strain>
    </source>
</reference>
<gene>
    <name evidence="2" type="primary">PLESTBF000052</name>
    <name evidence="2" type="ORF">PLESTB_000102600</name>
</gene>
<name>A0A9W6EXX8_9CHLO</name>
<dbReference type="AlphaFoldDB" id="A0A9W6EXX8"/>
<feature type="compositionally biased region" description="Low complexity" evidence="1">
    <location>
        <begin position="59"/>
        <end position="83"/>
    </location>
</feature>
<keyword evidence="3" id="KW-1185">Reference proteome</keyword>
<dbReference type="EMBL" id="BRXU01000001">
    <property type="protein sequence ID" value="GLC48481.1"/>
    <property type="molecule type" value="Genomic_DNA"/>
</dbReference>
<dbReference type="Proteomes" id="UP001165080">
    <property type="component" value="Unassembled WGS sequence"/>
</dbReference>
<proteinExistence type="predicted"/>